<dbReference type="AlphaFoldDB" id="A0A8B8C7M0"/>
<proteinExistence type="predicted"/>
<sequence>MARKWKNIDLRRELLLQTLEDKRDNPTCTEEDGRTFLVGDSVWAKDDNDDEDDWFKARVVATKEEVKVHYIGYGRQFEKWLSLDEVNFVLVKVSGDNGKMAFGTREKLKRFVEQNMLCSLKMECNTGQRRSDFRSCREGVGKSPG</sequence>
<gene>
    <name evidence="2" type="primary">LOC111116409</name>
</gene>
<dbReference type="SUPFAM" id="SSF54160">
    <property type="entry name" value="Chromo domain-like"/>
    <property type="match status" value="1"/>
</dbReference>
<organism evidence="1 2">
    <name type="scientific">Crassostrea virginica</name>
    <name type="common">Eastern oyster</name>
    <dbReference type="NCBI Taxonomy" id="6565"/>
    <lineage>
        <taxon>Eukaryota</taxon>
        <taxon>Metazoa</taxon>
        <taxon>Spiralia</taxon>
        <taxon>Lophotrochozoa</taxon>
        <taxon>Mollusca</taxon>
        <taxon>Bivalvia</taxon>
        <taxon>Autobranchia</taxon>
        <taxon>Pteriomorphia</taxon>
        <taxon>Ostreida</taxon>
        <taxon>Ostreoidea</taxon>
        <taxon>Ostreidae</taxon>
        <taxon>Crassostrea</taxon>
    </lineage>
</organism>
<dbReference type="InterPro" id="IPR016197">
    <property type="entry name" value="Chromo-like_dom_sf"/>
</dbReference>
<dbReference type="Gene3D" id="2.30.30.140">
    <property type="match status" value="1"/>
</dbReference>
<keyword evidence="1" id="KW-1185">Reference proteome</keyword>
<reference evidence="2" key="1">
    <citation type="submission" date="2025-08" db="UniProtKB">
        <authorList>
            <consortium name="RefSeq"/>
        </authorList>
    </citation>
    <scope>IDENTIFICATION</scope>
    <source>
        <tissue evidence="2">Whole sample</tissue>
    </source>
</reference>
<evidence type="ECO:0000313" key="2">
    <source>
        <dbReference type="RefSeq" id="XP_022311109.1"/>
    </source>
</evidence>
<dbReference type="RefSeq" id="XP_022311109.1">
    <property type="nucleotide sequence ID" value="XM_022455401.1"/>
</dbReference>
<accession>A0A8B8C7M0</accession>
<evidence type="ECO:0000313" key="1">
    <source>
        <dbReference type="Proteomes" id="UP000694844"/>
    </source>
</evidence>
<protein>
    <submittedName>
        <fullName evidence="2">Uncharacterized protein LOC111116409</fullName>
    </submittedName>
</protein>
<dbReference type="GeneID" id="111116409"/>
<dbReference type="KEGG" id="cvn:111116409"/>
<dbReference type="Proteomes" id="UP000694844">
    <property type="component" value="Chromosome 10"/>
</dbReference>
<name>A0A8B8C7M0_CRAVI</name>